<keyword evidence="12" id="KW-0067">ATP-binding</keyword>
<dbReference type="InterPro" id="IPR018198">
    <property type="entry name" value="ATP_PRibTrfase_CS"/>
</dbReference>
<comment type="subcellular location">
    <subcellularLocation>
        <location evidence="2">Cytoplasm</location>
    </subcellularLocation>
</comment>
<dbReference type="EMBL" id="JAQQWP010000011">
    <property type="protein sequence ID" value="KAK8095781.1"/>
    <property type="molecule type" value="Genomic_DNA"/>
</dbReference>
<dbReference type="Pfam" id="PF01634">
    <property type="entry name" value="HisG"/>
    <property type="match status" value="1"/>
</dbReference>
<evidence type="ECO:0000256" key="6">
    <source>
        <dbReference type="ARBA" id="ARBA00020998"/>
    </source>
</evidence>
<evidence type="ECO:0000256" key="9">
    <source>
        <dbReference type="ARBA" id="ARBA00022676"/>
    </source>
</evidence>
<dbReference type="FunFam" id="3.40.190.10:FF:000123">
    <property type="entry name" value="HIS1p ATP phosphoribosyltransferase"/>
    <property type="match status" value="1"/>
</dbReference>
<evidence type="ECO:0000256" key="3">
    <source>
        <dbReference type="ARBA" id="ARBA00004667"/>
    </source>
</evidence>
<dbReference type="InterPro" id="IPR020621">
    <property type="entry name" value="ATP-PRT_HisG_long"/>
</dbReference>
<dbReference type="GO" id="GO:0003879">
    <property type="term" value="F:ATP phosphoribosyltransferase activity"/>
    <property type="evidence" value="ECO:0007669"/>
    <property type="project" value="UniProtKB-EC"/>
</dbReference>
<evidence type="ECO:0000256" key="2">
    <source>
        <dbReference type="ARBA" id="ARBA00004496"/>
    </source>
</evidence>
<evidence type="ECO:0000256" key="1">
    <source>
        <dbReference type="ARBA" id="ARBA00000915"/>
    </source>
</evidence>
<accession>A0AAW0Q5G0</accession>
<dbReference type="SUPFAM" id="SSF54913">
    <property type="entry name" value="GlnB-like"/>
    <property type="match status" value="1"/>
</dbReference>
<comment type="caution">
    <text evidence="16">The sequence shown here is derived from an EMBL/GenBank/DDBJ whole genome shotgun (WGS) entry which is preliminary data.</text>
</comment>
<keyword evidence="8" id="KW-0028">Amino-acid biosynthesis</keyword>
<evidence type="ECO:0000313" key="16">
    <source>
        <dbReference type="EMBL" id="KAK8095781.1"/>
    </source>
</evidence>
<dbReference type="GO" id="GO:0000105">
    <property type="term" value="P:L-histidine biosynthetic process"/>
    <property type="evidence" value="ECO:0007669"/>
    <property type="project" value="UniProtKB-KW"/>
</dbReference>
<dbReference type="Gene3D" id="3.30.70.120">
    <property type="match status" value="1"/>
</dbReference>
<dbReference type="FunFam" id="3.30.70.120:FF:000003">
    <property type="entry name" value="ATP phosphoribosyltransferase"/>
    <property type="match status" value="1"/>
</dbReference>
<dbReference type="Pfam" id="PF08029">
    <property type="entry name" value="HisG_C"/>
    <property type="match status" value="1"/>
</dbReference>
<evidence type="ECO:0000256" key="7">
    <source>
        <dbReference type="ARBA" id="ARBA00022490"/>
    </source>
</evidence>
<evidence type="ECO:0000313" key="17">
    <source>
        <dbReference type="Proteomes" id="UP001392437"/>
    </source>
</evidence>
<dbReference type="AlphaFoldDB" id="A0AAW0Q5G0"/>
<keyword evidence="7" id="KW-0963">Cytoplasm</keyword>
<feature type="domain" description="Histidine biosynthesis HisG C-terminal" evidence="15">
    <location>
        <begin position="256"/>
        <end position="328"/>
    </location>
</feature>
<comment type="catalytic activity">
    <reaction evidence="1">
        <text>1-(5-phospho-beta-D-ribosyl)-ATP + diphosphate = 5-phospho-alpha-D-ribose 1-diphosphate + ATP</text>
        <dbReference type="Rhea" id="RHEA:18473"/>
        <dbReference type="ChEBI" id="CHEBI:30616"/>
        <dbReference type="ChEBI" id="CHEBI:33019"/>
        <dbReference type="ChEBI" id="CHEBI:58017"/>
        <dbReference type="ChEBI" id="CHEBI:73183"/>
        <dbReference type="EC" id="2.4.2.17"/>
    </reaction>
</comment>
<dbReference type="GO" id="GO:0005737">
    <property type="term" value="C:cytoplasm"/>
    <property type="evidence" value="ECO:0007669"/>
    <property type="project" value="UniProtKB-SubCell"/>
</dbReference>
<dbReference type="PANTHER" id="PTHR21403:SF8">
    <property type="entry name" value="ATP PHOSPHORIBOSYLTRANSFERASE"/>
    <property type="match status" value="1"/>
</dbReference>
<evidence type="ECO:0000259" key="15">
    <source>
        <dbReference type="Pfam" id="PF08029"/>
    </source>
</evidence>
<sequence length="332" mass="35741">MDLVNHLEGRLLFAVPKKGRLNGAALNLLEGADIQFRRENRLDIALVKNLPIALIFLPAADIPTFVGEGQVDLGITGFDQVQEHDAGVRAIYRQRRFSGEITPEEESAKTAISGCETVMELGFGACKLQVQVPVKGPYSSPKDLIGKNIGTSFVKLSEKYFANLELEAGFDPRDTPNGKLRTQIIELSGSVEAACALGVADGIVDLVESGETMKAAGLMPIDTVVDSSAILIKSRSPRSTEMVDLIASRIRGVITAQKFVLCQYNIERSSLASASQIAPGKRAPTITTLDEEGWVAVSVMVEKKKIATVMDELTKVGATDILVLNIANTRSD</sequence>
<dbReference type="PANTHER" id="PTHR21403">
    <property type="entry name" value="ATP PHOSPHORIBOSYLTRANSFERASE ATP-PRTASE"/>
    <property type="match status" value="1"/>
</dbReference>
<evidence type="ECO:0000256" key="8">
    <source>
        <dbReference type="ARBA" id="ARBA00022605"/>
    </source>
</evidence>
<evidence type="ECO:0000256" key="4">
    <source>
        <dbReference type="ARBA" id="ARBA00009372"/>
    </source>
</evidence>
<organism evidence="16 17">
    <name type="scientific">Apiospora kogelbergensis</name>
    <dbReference type="NCBI Taxonomy" id="1337665"/>
    <lineage>
        <taxon>Eukaryota</taxon>
        <taxon>Fungi</taxon>
        <taxon>Dikarya</taxon>
        <taxon>Ascomycota</taxon>
        <taxon>Pezizomycotina</taxon>
        <taxon>Sordariomycetes</taxon>
        <taxon>Xylariomycetidae</taxon>
        <taxon>Amphisphaeriales</taxon>
        <taxon>Apiosporaceae</taxon>
        <taxon>Apiospora</taxon>
    </lineage>
</organism>
<dbReference type="NCBIfam" id="TIGR03455">
    <property type="entry name" value="HisG_C-term"/>
    <property type="match status" value="1"/>
</dbReference>
<gene>
    <name evidence="16" type="ORF">PG999_013803</name>
</gene>
<dbReference type="PROSITE" id="PS01316">
    <property type="entry name" value="ATP_P_PHORIBOSYLTR"/>
    <property type="match status" value="1"/>
</dbReference>
<keyword evidence="10" id="KW-0808">Transferase</keyword>
<evidence type="ECO:0000256" key="12">
    <source>
        <dbReference type="ARBA" id="ARBA00022840"/>
    </source>
</evidence>
<dbReference type="Gene3D" id="3.40.190.10">
    <property type="entry name" value="Periplasmic binding protein-like II"/>
    <property type="match status" value="2"/>
</dbReference>
<dbReference type="InterPro" id="IPR013820">
    <property type="entry name" value="ATP_PRibTrfase_cat"/>
</dbReference>
<evidence type="ECO:0000259" key="14">
    <source>
        <dbReference type="Pfam" id="PF01634"/>
    </source>
</evidence>
<keyword evidence="9" id="KW-0328">Glycosyltransferase</keyword>
<dbReference type="InterPro" id="IPR001348">
    <property type="entry name" value="ATP_PRibTrfase_HisG"/>
</dbReference>
<keyword evidence="11" id="KW-0547">Nucleotide-binding</keyword>
<evidence type="ECO:0000256" key="13">
    <source>
        <dbReference type="ARBA" id="ARBA00023102"/>
    </source>
</evidence>
<feature type="domain" description="ATP phosphoribosyltransferase catalytic" evidence="14">
    <location>
        <begin position="59"/>
        <end position="251"/>
    </location>
</feature>
<evidence type="ECO:0000256" key="11">
    <source>
        <dbReference type="ARBA" id="ARBA00022741"/>
    </source>
</evidence>
<dbReference type="InterPro" id="IPR015867">
    <property type="entry name" value="N-reg_PII/ATP_PRibTrfase_C"/>
</dbReference>
<comment type="pathway">
    <text evidence="3">Amino-acid biosynthesis; L-histidine biosynthesis; L-histidine from 5-phospho-alpha-D-ribose 1-diphosphate: step 1/9.</text>
</comment>
<dbReference type="InterPro" id="IPR011322">
    <property type="entry name" value="N-reg_PII-like_a/b"/>
</dbReference>
<dbReference type="HAMAP" id="MF_00079">
    <property type="entry name" value="HisG_Long"/>
    <property type="match status" value="1"/>
</dbReference>
<name>A0AAW0Q5G0_9PEZI</name>
<proteinExistence type="inferred from homology"/>
<keyword evidence="13" id="KW-0368">Histidine biosynthesis</keyword>
<dbReference type="GO" id="GO:0000287">
    <property type="term" value="F:magnesium ion binding"/>
    <property type="evidence" value="ECO:0007669"/>
    <property type="project" value="InterPro"/>
</dbReference>
<keyword evidence="17" id="KW-1185">Reference proteome</keyword>
<protein>
    <recommendedName>
        <fullName evidence="6">ATP phosphoribosyltransferase</fullName>
        <ecNumber evidence="5">2.4.2.17</ecNumber>
    </recommendedName>
</protein>
<dbReference type="SUPFAM" id="SSF53850">
    <property type="entry name" value="Periplasmic binding protein-like II"/>
    <property type="match status" value="1"/>
</dbReference>
<dbReference type="FunFam" id="3.40.190.10:FF:000082">
    <property type="entry name" value="ATP phosphoribosyltransferase"/>
    <property type="match status" value="1"/>
</dbReference>
<dbReference type="Proteomes" id="UP001392437">
    <property type="component" value="Unassembled WGS sequence"/>
</dbReference>
<reference evidence="16 17" key="1">
    <citation type="submission" date="2023-01" db="EMBL/GenBank/DDBJ databases">
        <title>Analysis of 21 Apiospora genomes using comparative genomics revels a genus with tremendous synthesis potential of carbohydrate active enzymes and secondary metabolites.</title>
        <authorList>
            <person name="Sorensen T."/>
        </authorList>
    </citation>
    <scope>NUCLEOTIDE SEQUENCE [LARGE SCALE GENOMIC DNA]</scope>
    <source>
        <strain evidence="16 17">CBS 117206</strain>
    </source>
</reference>
<comment type="similarity">
    <text evidence="4">Belongs to the ATP phosphoribosyltransferase family.</text>
</comment>
<dbReference type="InterPro" id="IPR013115">
    <property type="entry name" value="HisG_C"/>
</dbReference>
<evidence type="ECO:0000256" key="5">
    <source>
        <dbReference type="ARBA" id="ARBA00011946"/>
    </source>
</evidence>
<dbReference type="EC" id="2.4.2.17" evidence="5"/>
<dbReference type="NCBIfam" id="TIGR00070">
    <property type="entry name" value="hisG"/>
    <property type="match status" value="1"/>
</dbReference>
<dbReference type="GO" id="GO:0005524">
    <property type="term" value="F:ATP binding"/>
    <property type="evidence" value="ECO:0007669"/>
    <property type="project" value="UniProtKB-KW"/>
</dbReference>
<evidence type="ECO:0000256" key="10">
    <source>
        <dbReference type="ARBA" id="ARBA00022679"/>
    </source>
</evidence>